<proteinExistence type="predicted"/>
<gene>
    <name evidence="1" type="ORF">ACH5RR_009461</name>
</gene>
<dbReference type="AlphaFoldDB" id="A0ABD3AES1"/>
<evidence type="ECO:0008006" key="3">
    <source>
        <dbReference type="Google" id="ProtNLM"/>
    </source>
</evidence>
<name>A0ABD3AES1_9GENT</name>
<dbReference type="EMBL" id="JBJUIK010000004">
    <property type="protein sequence ID" value="KAL3530139.1"/>
    <property type="molecule type" value="Genomic_DNA"/>
</dbReference>
<evidence type="ECO:0000313" key="2">
    <source>
        <dbReference type="Proteomes" id="UP001630127"/>
    </source>
</evidence>
<comment type="caution">
    <text evidence="1">The sequence shown here is derived from an EMBL/GenBank/DDBJ whole genome shotgun (WGS) entry which is preliminary data.</text>
</comment>
<accession>A0ABD3AES1</accession>
<keyword evidence="2" id="KW-1185">Reference proteome</keyword>
<reference evidence="1 2" key="1">
    <citation type="submission" date="2024-11" db="EMBL/GenBank/DDBJ databases">
        <title>A near-complete genome assembly of Cinchona calisaya.</title>
        <authorList>
            <person name="Lian D.C."/>
            <person name="Zhao X.W."/>
            <person name="Wei L."/>
        </authorList>
    </citation>
    <scope>NUCLEOTIDE SEQUENCE [LARGE SCALE GENOMIC DNA]</scope>
    <source>
        <tissue evidence="1">Nenye</tissue>
    </source>
</reference>
<dbReference type="Proteomes" id="UP001630127">
    <property type="component" value="Unassembled WGS sequence"/>
</dbReference>
<organism evidence="1 2">
    <name type="scientific">Cinchona calisaya</name>
    <dbReference type="NCBI Taxonomy" id="153742"/>
    <lineage>
        <taxon>Eukaryota</taxon>
        <taxon>Viridiplantae</taxon>
        <taxon>Streptophyta</taxon>
        <taxon>Embryophyta</taxon>
        <taxon>Tracheophyta</taxon>
        <taxon>Spermatophyta</taxon>
        <taxon>Magnoliopsida</taxon>
        <taxon>eudicotyledons</taxon>
        <taxon>Gunneridae</taxon>
        <taxon>Pentapetalae</taxon>
        <taxon>asterids</taxon>
        <taxon>lamiids</taxon>
        <taxon>Gentianales</taxon>
        <taxon>Rubiaceae</taxon>
        <taxon>Cinchonoideae</taxon>
        <taxon>Cinchoneae</taxon>
        <taxon>Cinchona</taxon>
    </lineage>
</organism>
<sequence length="140" mass="16460">MEDGRKHIVLTVSILWQIWKVRNDWCFNRKRKEERLVINKALDEWHEFEECNEFRTEERSRTQTEERINNCWRPPDPRTICINTDAAVHKATKASGRGMVARNYLGNILAAEAHVDRYSGLVQIEEAKAIREALILARTI</sequence>
<protein>
    <recommendedName>
        <fullName evidence="3">RNase H type-1 domain-containing protein</fullName>
    </recommendedName>
</protein>
<dbReference type="PANTHER" id="PTHR47074:SF11">
    <property type="entry name" value="REVERSE TRANSCRIPTASE-LIKE PROTEIN"/>
    <property type="match status" value="1"/>
</dbReference>
<dbReference type="PANTHER" id="PTHR47074">
    <property type="entry name" value="BNAC02G40300D PROTEIN"/>
    <property type="match status" value="1"/>
</dbReference>
<dbReference type="InterPro" id="IPR052929">
    <property type="entry name" value="RNase_H-like_EbsB-rel"/>
</dbReference>
<evidence type="ECO:0000313" key="1">
    <source>
        <dbReference type="EMBL" id="KAL3530139.1"/>
    </source>
</evidence>